<comment type="caution">
    <text evidence="2">The sequence shown here is derived from an EMBL/GenBank/DDBJ whole genome shotgun (WGS) entry which is preliminary data.</text>
</comment>
<evidence type="ECO:0000313" key="2">
    <source>
        <dbReference type="EMBL" id="PWJ44614.1"/>
    </source>
</evidence>
<reference evidence="2 3" key="1">
    <citation type="submission" date="2018-03" db="EMBL/GenBank/DDBJ databases">
        <title>Genomic Encyclopedia of Archaeal and Bacterial Type Strains, Phase II (KMG-II): from individual species to whole genera.</title>
        <authorList>
            <person name="Goeker M."/>
        </authorList>
    </citation>
    <scope>NUCLEOTIDE SEQUENCE [LARGE SCALE GENOMIC DNA]</scope>
    <source>
        <strain evidence="2 3">DSM 28229</strain>
    </source>
</reference>
<dbReference type="EMBL" id="QGDO01000001">
    <property type="protein sequence ID" value="PWJ44614.1"/>
    <property type="molecule type" value="Genomic_DNA"/>
</dbReference>
<dbReference type="Gene3D" id="2.60.120.10">
    <property type="entry name" value="Jelly Rolls"/>
    <property type="match status" value="1"/>
</dbReference>
<evidence type="ECO:0000259" key="1">
    <source>
        <dbReference type="Pfam" id="PF00027"/>
    </source>
</evidence>
<organism evidence="2 3">
    <name type="scientific">Sediminitomix flava</name>
    <dbReference type="NCBI Taxonomy" id="379075"/>
    <lineage>
        <taxon>Bacteria</taxon>
        <taxon>Pseudomonadati</taxon>
        <taxon>Bacteroidota</taxon>
        <taxon>Cytophagia</taxon>
        <taxon>Cytophagales</taxon>
        <taxon>Flammeovirgaceae</taxon>
        <taxon>Sediminitomix</taxon>
    </lineage>
</organism>
<gene>
    <name evidence="2" type="ORF">BC781_101985</name>
</gene>
<accession>A0A315ZIT8</accession>
<keyword evidence="3" id="KW-1185">Reference proteome</keyword>
<protein>
    <submittedName>
        <fullName evidence="2">CRP-like cAMP-binding protein</fullName>
    </submittedName>
</protein>
<feature type="domain" description="Cyclic nucleotide-binding" evidence="1">
    <location>
        <begin position="5"/>
        <end position="80"/>
    </location>
</feature>
<dbReference type="InterPro" id="IPR018490">
    <property type="entry name" value="cNMP-bd_dom_sf"/>
</dbReference>
<proteinExistence type="predicted"/>
<dbReference type="InterPro" id="IPR000595">
    <property type="entry name" value="cNMP-bd_dom"/>
</dbReference>
<dbReference type="InterPro" id="IPR014710">
    <property type="entry name" value="RmlC-like_jellyroll"/>
</dbReference>
<sequence>MKNLKVNKGQIIQHRGELGTKVYTVVKGLLRSYAIDAKGKEHTYLFAPEGWIIADSKRASVPSELFIEALEDSELKVMPKIFDEDMDIGIEEYEKITRRMEVLQDRIIMLMSATALERYEHFMETYPNIIQRVPQRMVASYLGITPEALSKVKRDLQKK</sequence>
<name>A0A315ZIT8_SEDFL</name>
<dbReference type="SUPFAM" id="SSF51206">
    <property type="entry name" value="cAMP-binding domain-like"/>
    <property type="match status" value="1"/>
</dbReference>
<dbReference type="Proteomes" id="UP000245535">
    <property type="component" value="Unassembled WGS sequence"/>
</dbReference>
<evidence type="ECO:0000313" key="3">
    <source>
        <dbReference type="Proteomes" id="UP000245535"/>
    </source>
</evidence>
<dbReference type="AlphaFoldDB" id="A0A315ZIT8"/>
<dbReference type="RefSeq" id="WP_109616096.1">
    <property type="nucleotide sequence ID" value="NZ_QGDO01000001.1"/>
</dbReference>
<dbReference type="OrthoDB" id="667553at2"/>
<dbReference type="Pfam" id="PF00027">
    <property type="entry name" value="cNMP_binding"/>
    <property type="match status" value="1"/>
</dbReference>